<gene>
    <name evidence="8" type="ORF">LVY65_05435</name>
</gene>
<dbReference type="GO" id="GO:0015267">
    <property type="term" value="F:channel activity"/>
    <property type="evidence" value="ECO:0007669"/>
    <property type="project" value="InterPro"/>
</dbReference>
<dbReference type="PANTHER" id="PTHR45724">
    <property type="entry name" value="AQUAPORIN NIP2-1"/>
    <property type="match status" value="1"/>
</dbReference>
<keyword evidence="5 7" id="KW-0472">Membrane</keyword>
<comment type="similarity">
    <text evidence="6">Belongs to the MIP/aquaporin (TC 1.A.8) family.</text>
</comment>
<feature type="transmembrane region" description="Helical" evidence="7">
    <location>
        <begin position="39"/>
        <end position="67"/>
    </location>
</feature>
<evidence type="ECO:0000256" key="5">
    <source>
        <dbReference type="ARBA" id="ARBA00023136"/>
    </source>
</evidence>
<keyword evidence="9" id="KW-1185">Reference proteome</keyword>
<evidence type="ECO:0000313" key="9">
    <source>
        <dbReference type="Proteomes" id="UP001139410"/>
    </source>
</evidence>
<evidence type="ECO:0000256" key="3">
    <source>
        <dbReference type="ARBA" id="ARBA00022692"/>
    </source>
</evidence>
<feature type="transmembrane region" description="Helical" evidence="7">
    <location>
        <begin position="12"/>
        <end position="33"/>
    </location>
</feature>
<keyword evidence="3 6" id="KW-0812">Transmembrane</keyword>
<evidence type="ECO:0000256" key="7">
    <source>
        <dbReference type="SAM" id="Phobius"/>
    </source>
</evidence>
<feature type="transmembrane region" description="Helical" evidence="7">
    <location>
        <begin position="158"/>
        <end position="178"/>
    </location>
</feature>
<name>A0A9X1TXW3_9SPHN</name>
<accession>A0A9X1TXW3</accession>
<evidence type="ECO:0000256" key="2">
    <source>
        <dbReference type="ARBA" id="ARBA00022448"/>
    </source>
</evidence>
<dbReference type="PANTHER" id="PTHR45724:SF13">
    <property type="entry name" value="AQUAPORIN NIP1-1-RELATED"/>
    <property type="match status" value="1"/>
</dbReference>
<feature type="transmembrane region" description="Helical" evidence="7">
    <location>
        <begin position="198"/>
        <end position="218"/>
    </location>
</feature>
<sequence>MSGEPLSRRLAAEGLGSFFLFATVIGSGIMAEALAGGNIAIALLGNTLATGAMLFVLITMLGAISGAHFNPAVTLVMAGRGALPWRDAAPYILAQLSGGLLGAWAAHVMFDLPIIQYSLKARTGIGQWTGELVATFGLILTILGTLKHRPSAVPASVALYISAAYWFTSSTSFANPAITVIRSLSNSFAGIAPRDVPLFIAAQLAGALLAALAATFLFDEGARRRRTS</sequence>
<dbReference type="EMBL" id="JAKFGM010000001">
    <property type="protein sequence ID" value="MCF2514508.1"/>
    <property type="molecule type" value="Genomic_DNA"/>
</dbReference>
<comment type="subcellular location">
    <subcellularLocation>
        <location evidence="1">Membrane</location>
        <topology evidence="1">Multi-pass membrane protein</topology>
    </subcellularLocation>
</comment>
<evidence type="ECO:0000313" key="8">
    <source>
        <dbReference type="EMBL" id="MCF2514508.1"/>
    </source>
</evidence>
<reference evidence="8" key="1">
    <citation type="submission" date="2022-01" db="EMBL/GenBank/DDBJ databases">
        <authorList>
            <person name="Jo J.-H."/>
            <person name="Im W.-T."/>
        </authorList>
    </citation>
    <scope>NUCLEOTIDE SEQUENCE</scope>
    <source>
        <strain evidence="8">G124</strain>
    </source>
</reference>
<keyword evidence="4 7" id="KW-1133">Transmembrane helix</keyword>
<dbReference type="AlphaFoldDB" id="A0A9X1TXW3"/>
<dbReference type="Proteomes" id="UP001139410">
    <property type="component" value="Unassembled WGS sequence"/>
</dbReference>
<dbReference type="InterPro" id="IPR023271">
    <property type="entry name" value="Aquaporin-like"/>
</dbReference>
<evidence type="ECO:0000256" key="4">
    <source>
        <dbReference type="ARBA" id="ARBA00022989"/>
    </source>
</evidence>
<protein>
    <submittedName>
        <fullName evidence="8">Aquaporin family protein</fullName>
    </submittedName>
</protein>
<dbReference type="Gene3D" id="1.20.1080.10">
    <property type="entry name" value="Glycerol uptake facilitator protein"/>
    <property type="match status" value="1"/>
</dbReference>
<dbReference type="SUPFAM" id="SSF81338">
    <property type="entry name" value="Aquaporin-like"/>
    <property type="match status" value="1"/>
</dbReference>
<dbReference type="Pfam" id="PF00230">
    <property type="entry name" value="MIP"/>
    <property type="match status" value="1"/>
</dbReference>
<evidence type="ECO:0000256" key="1">
    <source>
        <dbReference type="ARBA" id="ARBA00004141"/>
    </source>
</evidence>
<dbReference type="RefSeq" id="WP_235066968.1">
    <property type="nucleotide sequence ID" value="NZ_JAKFGM010000001.1"/>
</dbReference>
<evidence type="ECO:0000256" key="6">
    <source>
        <dbReference type="RuleBase" id="RU000477"/>
    </source>
</evidence>
<dbReference type="InterPro" id="IPR034294">
    <property type="entry name" value="Aquaporin_transptr"/>
</dbReference>
<dbReference type="InterPro" id="IPR000425">
    <property type="entry name" value="MIP"/>
</dbReference>
<proteinExistence type="inferred from homology"/>
<keyword evidence="2 6" id="KW-0813">Transport</keyword>
<feature type="transmembrane region" description="Helical" evidence="7">
    <location>
        <begin position="125"/>
        <end position="146"/>
    </location>
</feature>
<comment type="caution">
    <text evidence="8">The sequence shown here is derived from an EMBL/GenBank/DDBJ whole genome shotgun (WGS) entry which is preliminary data.</text>
</comment>
<dbReference type="GO" id="GO:0016020">
    <property type="term" value="C:membrane"/>
    <property type="evidence" value="ECO:0007669"/>
    <property type="project" value="UniProtKB-SubCell"/>
</dbReference>
<dbReference type="PRINTS" id="PR00783">
    <property type="entry name" value="MINTRINSICP"/>
</dbReference>
<organism evidence="8 9">
    <name type="scientific">Sphingomonas cremea</name>
    <dbReference type="NCBI Taxonomy" id="2904799"/>
    <lineage>
        <taxon>Bacteria</taxon>
        <taxon>Pseudomonadati</taxon>
        <taxon>Pseudomonadota</taxon>
        <taxon>Alphaproteobacteria</taxon>
        <taxon>Sphingomonadales</taxon>
        <taxon>Sphingomonadaceae</taxon>
        <taxon>Sphingomonas</taxon>
    </lineage>
</organism>